<proteinExistence type="predicted"/>
<keyword evidence="3" id="KW-0479">Metal-binding</keyword>
<dbReference type="Proteomes" id="UP001195483">
    <property type="component" value="Unassembled WGS sequence"/>
</dbReference>
<evidence type="ECO:0000256" key="2">
    <source>
        <dbReference type="ARBA" id="ARBA00022525"/>
    </source>
</evidence>
<dbReference type="Pfam" id="PF00965">
    <property type="entry name" value="TIMP"/>
    <property type="match status" value="1"/>
</dbReference>
<evidence type="ECO:0000256" key="5">
    <source>
        <dbReference type="SAM" id="SignalP"/>
    </source>
</evidence>
<feature type="chain" id="PRO_5041911274" description="NTR domain-containing protein" evidence="5">
    <location>
        <begin position="24"/>
        <end position="164"/>
    </location>
</feature>
<comment type="caution">
    <text evidence="6">The sequence shown here is derived from an EMBL/GenBank/DDBJ whole genome shotgun (WGS) entry which is preliminary data.</text>
</comment>
<dbReference type="GO" id="GO:0002020">
    <property type="term" value="F:protease binding"/>
    <property type="evidence" value="ECO:0007669"/>
    <property type="project" value="TreeGrafter"/>
</dbReference>
<dbReference type="Gene3D" id="2.40.50.120">
    <property type="match status" value="1"/>
</dbReference>
<comment type="subcellular location">
    <subcellularLocation>
        <location evidence="1">Secreted</location>
    </subcellularLocation>
</comment>
<evidence type="ECO:0000256" key="1">
    <source>
        <dbReference type="ARBA" id="ARBA00004613"/>
    </source>
</evidence>
<feature type="disulfide bond" evidence="4">
    <location>
        <begin position="26"/>
        <end position="134"/>
    </location>
</feature>
<keyword evidence="3" id="KW-0862">Zinc</keyword>
<dbReference type="GO" id="GO:0031012">
    <property type="term" value="C:extracellular matrix"/>
    <property type="evidence" value="ECO:0007669"/>
    <property type="project" value="TreeGrafter"/>
</dbReference>
<dbReference type="PROSITE" id="PS51257">
    <property type="entry name" value="PROKAR_LIPOPROTEIN"/>
    <property type="match status" value="1"/>
</dbReference>
<sequence length="164" mass="18375">MERLEKFVQSLLLLLTAIHMTAACNCTMLTWEALMCPASNKTVVLARLMSESRELYNGQGHYVSDVSTSVQGRYHLKPITIFKNGSNELLVVGDTMTMTFPTKSENCGYEFSENKDYIIGGDVHPGGILQSSLCQLLMLYENVFNNTRIMDILIGHSQLNCENI</sequence>
<evidence type="ECO:0000256" key="4">
    <source>
        <dbReference type="PIRSR" id="PIRSR601820-3"/>
    </source>
</evidence>
<dbReference type="GO" id="GO:0008191">
    <property type="term" value="F:metalloendopeptidase inhibitor activity"/>
    <property type="evidence" value="ECO:0007669"/>
    <property type="project" value="InterPro"/>
</dbReference>
<keyword evidence="7" id="KW-1185">Reference proteome</keyword>
<reference evidence="6" key="2">
    <citation type="journal article" date="2021" name="Genome Biol. Evol.">
        <title>Developing a high-quality reference genome for a parasitic bivalve with doubly uniparental inheritance (Bivalvia: Unionida).</title>
        <authorList>
            <person name="Smith C.H."/>
        </authorList>
    </citation>
    <scope>NUCLEOTIDE SEQUENCE</scope>
    <source>
        <strain evidence="6">CHS0354</strain>
        <tissue evidence="6">Mantle</tissue>
    </source>
</reference>
<dbReference type="InterPro" id="IPR008993">
    <property type="entry name" value="TIMP-like_OB-fold"/>
</dbReference>
<dbReference type="SUPFAM" id="SSF50242">
    <property type="entry name" value="TIMP-like"/>
    <property type="match status" value="1"/>
</dbReference>
<dbReference type="GO" id="GO:0046872">
    <property type="term" value="F:metal ion binding"/>
    <property type="evidence" value="ECO:0007669"/>
    <property type="project" value="UniProtKB-KW"/>
</dbReference>
<evidence type="ECO:0000313" key="7">
    <source>
        <dbReference type="Proteomes" id="UP001195483"/>
    </source>
</evidence>
<gene>
    <name evidence="6" type="ORF">CHS0354_012947</name>
</gene>
<dbReference type="GO" id="GO:0005615">
    <property type="term" value="C:extracellular space"/>
    <property type="evidence" value="ECO:0007669"/>
    <property type="project" value="TreeGrafter"/>
</dbReference>
<evidence type="ECO:0000313" key="6">
    <source>
        <dbReference type="EMBL" id="KAK3576889.1"/>
    </source>
</evidence>
<protein>
    <recommendedName>
        <fullName evidence="8">NTR domain-containing protein</fullName>
    </recommendedName>
</protein>
<dbReference type="EMBL" id="JAEAOA010000779">
    <property type="protein sequence ID" value="KAK3576889.1"/>
    <property type="molecule type" value="Genomic_DNA"/>
</dbReference>
<dbReference type="PANTHER" id="PTHR11844:SF25">
    <property type="entry name" value="NTR DOMAIN-CONTAINING PROTEIN"/>
    <property type="match status" value="1"/>
</dbReference>
<feature type="disulfide bond" evidence="4">
    <location>
        <begin position="24"/>
        <end position="107"/>
    </location>
</feature>
<dbReference type="GO" id="GO:0051045">
    <property type="term" value="P:negative regulation of membrane protein ectodomain proteolysis"/>
    <property type="evidence" value="ECO:0007669"/>
    <property type="project" value="TreeGrafter"/>
</dbReference>
<reference evidence="6" key="3">
    <citation type="submission" date="2023-05" db="EMBL/GenBank/DDBJ databases">
        <authorList>
            <person name="Smith C.H."/>
        </authorList>
    </citation>
    <scope>NUCLEOTIDE SEQUENCE</scope>
    <source>
        <strain evidence="6">CHS0354</strain>
        <tissue evidence="6">Mantle</tissue>
    </source>
</reference>
<feature type="signal peptide" evidence="5">
    <location>
        <begin position="1"/>
        <end position="23"/>
    </location>
</feature>
<dbReference type="PANTHER" id="PTHR11844">
    <property type="entry name" value="METALLOPROTEASE INHIBITOR"/>
    <property type="match status" value="1"/>
</dbReference>
<keyword evidence="5" id="KW-0732">Signal</keyword>
<evidence type="ECO:0008006" key="8">
    <source>
        <dbReference type="Google" id="ProtNLM"/>
    </source>
</evidence>
<feature type="binding site" evidence="3">
    <location>
        <position position="24"/>
    </location>
    <ligand>
        <name>Zn(2+)</name>
        <dbReference type="ChEBI" id="CHEBI:29105"/>
        <note>ligand shared with metalloproteinase partner</note>
    </ligand>
</feature>
<keyword evidence="4" id="KW-1015">Disulfide bond</keyword>
<reference evidence="6" key="1">
    <citation type="journal article" date="2021" name="Genome Biol. Evol.">
        <title>A High-Quality Reference Genome for a Parasitic Bivalve with Doubly Uniparental Inheritance (Bivalvia: Unionida).</title>
        <authorList>
            <person name="Smith C.H."/>
        </authorList>
    </citation>
    <scope>NUCLEOTIDE SEQUENCE</scope>
    <source>
        <strain evidence="6">CHS0354</strain>
    </source>
</reference>
<organism evidence="6 7">
    <name type="scientific">Potamilus streckersoni</name>
    <dbReference type="NCBI Taxonomy" id="2493646"/>
    <lineage>
        <taxon>Eukaryota</taxon>
        <taxon>Metazoa</taxon>
        <taxon>Spiralia</taxon>
        <taxon>Lophotrochozoa</taxon>
        <taxon>Mollusca</taxon>
        <taxon>Bivalvia</taxon>
        <taxon>Autobranchia</taxon>
        <taxon>Heteroconchia</taxon>
        <taxon>Palaeoheterodonta</taxon>
        <taxon>Unionida</taxon>
        <taxon>Unionoidea</taxon>
        <taxon>Unionidae</taxon>
        <taxon>Ambleminae</taxon>
        <taxon>Lampsilini</taxon>
        <taxon>Potamilus</taxon>
    </lineage>
</organism>
<evidence type="ECO:0000256" key="3">
    <source>
        <dbReference type="PIRSR" id="PIRSR601820-1"/>
    </source>
</evidence>
<dbReference type="AlphaFoldDB" id="A0AAE0RNW3"/>
<dbReference type="InterPro" id="IPR001820">
    <property type="entry name" value="TIMP"/>
</dbReference>
<accession>A0AAE0RNW3</accession>
<name>A0AAE0RNW3_9BIVA</name>
<keyword evidence="2" id="KW-0964">Secreted</keyword>